<reference evidence="2 3" key="1">
    <citation type="submission" date="2017-03" db="EMBL/GenBank/DDBJ databases">
        <title>Complete genome sequence of Candidatus 'Thiodictyon syntrophicum' sp. nov. strain Cad16T, a photolithoautotroph purple sulfur bacterium isolated from an alpine meromictic lake.</title>
        <authorList>
            <person name="Luedin S.M."/>
            <person name="Pothier J.F."/>
            <person name="Danza F."/>
            <person name="Storelli N."/>
            <person name="Wittwer M."/>
            <person name="Tonolla M."/>
        </authorList>
    </citation>
    <scope>NUCLEOTIDE SEQUENCE [LARGE SCALE GENOMIC DNA]</scope>
    <source>
        <strain evidence="2 3">Cad16T</strain>
    </source>
</reference>
<dbReference type="SMART" id="SM00966">
    <property type="entry name" value="SpoVT_AbrB"/>
    <property type="match status" value="1"/>
</dbReference>
<dbReference type="GO" id="GO:0003677">
    <property type="term" value="F:DNA binding"/>
    <property type="evidence" value="ECO:0007669"/>
    <property type="project" value="InterPro"/>
</dbReference>
<evidence type="ECO:0000313" key="3">
    <source>
        <dbReference type="Proteomes" id="UP000232638"/>
    </source>
</evidence>
<dbReference type="AlphaFoldDB" id="A0A2K8UGV6"/>
<dbReference type="InterPro" id="IPR007159">
    <property type="entry name" value="SpoVT-AbrB_dom"/>
</dbReference>
<dbReference type="KEGG" id="tsy:THSYN_16805"/>
<keyword evidence="3" id="KW-1185">Reference proteome</keyword>
<dbReference type="SUPFAM" id="SSF89447">
    <property type="entry name" value="AbrB/MazE/MraZ-like"/>
    <property type="match status" value="1"/>
</dbReference>
<dbReference type="OrthoDB" id="9809003at2"/>
<proteinExistence type="predicted"/>
<sequence>MHAEAGDILSIITGRITSKGQTTVPKEVRDALSAGPGDLLAWEIAGDGRVRVRRAAPLDLDYLQALEATLREWSSPEDDEAFREL</sequence>
<protein>
    <submittedName>
        <fullName evidence="2">AbrB family transcriptional regulator</fullName>
    </submittedName>
</protein>
<dbReference type="Proteomes" id="UP000232638">
    <property type="component" value="Chromosome"/>
</dbReference>
<dbReference type="Gene3D" id="2.10.260.10">
    <property type="match status" value="1"/>
</dbReference>
<dbReference type="InterPro" id="IPR037914">
    <property type="entry name" value="SpoVT-AbrB_sf"/>
</dbReference>
<dbReference type="Pfam" id="PF04014">
    <property type="entry name" value="MazE_antitoxin"/>
    <property type="match status" value="1"/>
</dbReference>
<evidence type="ECO:0000259" key="1">
    <source>
        <dbReference type="SMART" id="SM00966"/>
    </source>
</evidence>
<dbReference type="EMBL" id="CP020370">
    <property type="protein sequence ID" value="AUB84814.1"/>
    <property type="molecule type" value="Genomic_DNA"/>
</dbReference>
<dbReference type="RefSeq" id="WP_100922470.1">
    <property type="nucleotide sequence ID" value="NZ_CP020370.1"/>
</dbReference>
<gene>
    <name evidence="2" type="ORF">THSYN_16805</name>
</gene>
<accession>A0A2K8UGV6</accession>
<organism evidence="2 3">
    <name type="scientific">Candidatus Thiodictyon syntrophicum</name>
    <dbReference type="NCBI Taxonomy" id="1166950"/>
    <lineage>
        <taxon>Bacteria</taxon>
        <taxon>Pseudomonadati</taxon>
        <taxon>Pseudomonadota</taxon>
        <taxon>Gammaproteobacteria</taxon>
        <taxon>Chromatiales</taxon>
        <taxon>Chromatiaceae</taxon>
        <taxon>Thiodictyon</taxon>
    </lineage>
</organism>
<evidence type="ECO:0000313" key="2">
    <source>
        <dbReference type="EMBL" id="AUB84814.1"/>
    </source>
</evidence>
<name>A0A2K8UGV6_9GAMM</name>
<feature type="domain" description="SpoVT-AbrB" evidence="1">
    <location>
        <begin position="14"/>
        <end position="60"/>
    </location>
</feature>